<keyword evidence="3" id="KW-1185">Reference proteome</keyword>
<dbReference type="SMART" id="SM00852">
    <property type="entry name" value="MoCF_biosynth"/>
    <property type="match status" value="1"/>
</dbReference>
<dbReference type="PANTHER" id="PTHR13939">
    <property type="entry name" value="NICOTINAMIDE-NUCLEOTIDE AMIDOHYDROLASE PNCC"/>
    <property type="match status" value="1"/>
</dbReference>
<dbReference type="PANTHER" id="PTHR13939:SF0">
    <property type="entry name" value="NMN AMIDOHYDROLASE-LIKE PROTEIN YFAY"/>
    <property type="match status" value="1"/>
</dbReference>
<dbReference type="Pfam" id="PF24102">
    <property type="entry name" value="FLAD1_M"/>
    <property type="match status" value="1"/>
</dbReference>
<protein>
    <submittedName>
        <fullName evidence="2">Molybdenum cofactor synthesis domain-containing protein</fullName>
    </submittedName>
</protein>
<reference evidence="2 3" key="1">
    <citation type="submission" date="2016-10" db="EMBL/GenBank/DDBJ databases">
        <authorList>
            <person name="de Groot N.N."/>
        </authorList>
    </citation>
    <scope>NUCLEOTIDE SEQUENCE [LARGE SCALE GENOMIC DNA]</scope>
    <source>
        <strain evidence="2 3">CGMCC 1.8925</strain>
    </source>
</reference>
<dbReference type="Proteomes" id="UP000199502">
    <property type="component" value="Unassembled WGS sequence"/>
</dbReference>
<dbReference type="InterPro" id="IPR050101">
    <property type="entry name" value="CinA"/>
</dbReference>
<proteinExistence type="predicted"/>
<dbReference type="InterPro" id="IPR056596">
    <property type="entry name" value="FLAD1_M"/>
</dbReference>
<dbReference type="InterPro" id="IPR001453">
    <property type="entry name" value="MoaB/Mog_dom"/>
</dbReference>
<dbReference type="RefSeq" id="WP_090745530.1">
    <property type="nucleotide sequence ID" value="NZ_FMVT01000009.1"/>
</dbReference>
<evidence type="ECO:0000313" key="3">
    <source>
        <dbReference type="Proteomes" id="UP000199502"/>
    </source>
</evidence>
<dbReference type="InterPro" id="IPR036425">
    <property type="entry name" value="MoaB/Mog-like_dom_sf"/>
</dbReference>
<feature type="domain" description="MoaB/Mog" evidence="1">
    <location>
        <begin position="9"/>
        <end position="175"/>
    </location>
</feature>
<dbReference type="SUPFAM" id="SSF53218">
    <property type="entry name" value="Molybdenum cofactor biosynthesis proteins"/>
    <property type="match status" value="1"/>
</dbReference>
<dbReference type="CDD" id="cd00885">
    <property type="entry name" value="cinA"/>
    <property type="match status" value="1"/>
</dbReference>
<dbReference type="AlphaFoldDB" id="A0A1G5IPU8"/>
<name>A0A1G5IPU8_9RHOB</name>
<dbReference type="OrthoDB" id="9801454at2"/>
<accession>A0A1G5IPU8</accession>
<dbReference type="EMBL" id="FMVT01000009">
    <property type="protein sequence ID" value="SCY77438.1"/>
    <property type="molecule type" value="Genomic_DNA"/>
</dbReference>
<sequence length="246" mass="26175">MQSDNPTAAILVIGDEILSGRTREGNAHHLAQVLSATGFDLREIRVVSDDHDRIVAAIRALDGSLGGDYDLLFTSGGIGPTHDDITADAVADAHGTTVEIHPEARALLEARCARMGVPLTENRLRMARIPVGATLIDNAVSAAPGFSIGRTHVMAGVPEVFRAMVDWLLPRLGAGRPVQSLSVEVRRGESDVAEDLKAVAGEYADLSLGSYPFHDQSGWGTNLVVRGLDEARVAEAMDALKARLKL</sequence>
<evidence type="ECO:0000259" key="1">
    <source>
        <dbReference type="SMART" id="SM00852"/>
    </source>
</evidence>
<organism evidence="2 3">
    <name type="scientific">Paracoccus tibetensis</name>
    <dbReference type="NCBI Taxonomy" id="336292"/>
    <lineage>
        <taxon>Bacteria</taxon>
        <taxon>Pseudomonadati</taxon>
        <taxon>Pseudomonadota</taxon>
        <taxon>Alphaproteobacteria</taxon>
        <taxon>Rhodobacterales</taxon>
        <taxon>Paracoccaceae</taxon>
        <taxon>Paracoccus</taxon>
    </lineage>
</organism>
<evidence type="ECO:0000313" key="2">
    <source>
        <dbReference type="EMBL" id="SCY77438.1"/>
    </source>
</evidence>
<dbReference type="Pfam" id="PF00994">
    <property type="entry name" value="MoCF_biosynth"/>
    <property type="match status" value="1"/>
</dbReference>
<gene>
    <name evidence="2" type="ORF">SAMN05660710_02708</name>
</gene>
<dbReference type="STRING" id="336292.SAMN05660710_02708"/>
<dbReference type="Gene3D" id="3.40.980.10">
    <property type="entry name" value="MoaB/Mog-like domain"/>
    <property type="match status" value="1"/>
</dbReference>